<evidence type="ECO:0000313" key="3">
    <source>
        <dbReference type="Proteomes" id="UP001178507"/>
    </source>
</evidence>
<accession>A0AA36I6G0</accession>
<keyword evidence="1" id="KW-1133">Transmembrane helix</keyword>
<proteinExistence type="predicted"/>
<evidence type="ECO:0000313" key="2">
    <source>
        <dbReference type="EMBL" id="CAJ1380554.1"/>
    </source>
</evidence>
<reference evidence="2" key="1">
    <citation type="submission" date="2023-08" db="EMBL/GenBank/DDBJ databases">
        <authorList>
            <person name="Chen Y."/>
            <person name="Shah S."/>
            <person name="Dougan E. K."/>
            <person name="Thang M."/>
            <person name="Chan C."/>
        </authorList>
    </citation>
    <scope>NUCLEOTIDE SEQUENCE</scope>
</reference>
<comment type="caution">
    <text evidence="2">The sequence shown here is derived from an EMBL/GenBank/DDBJ whole genome shotgun (WGS) entry which is preliminary data.</text>
</comment>
<dbReference type="Proteomes" id="UP001178507">
    <property type="component" value="Unassembled WGS sequence"/>
</dbReference>
<keyword evidence="1" id="KW-0812">Transmembrane</keyword>
<feature type="transmembrane region" description="Helical" evidence="1">
    <location>
        <begin position="354"/>
        <end position="379"/>
    </location>
</feature>
<dbReference type="AlphaFoldDB" id="A0AA36I6G0"/>
<sequence>MMSALKQGAVCSAAAHAQAASLETSQQAMLQEELLKFFEDSPNTRNIRGSWLRLAPAAAVCGLPGCQVLGPGSPSHFPFQGSPKVTSVHLKELVISRLPEGTPPAVPSGLGMCTLCARHRCLCGGLAAFLGTVCIFGAACATSIYVRLTPLYSTIECRHGSTQMQNLHVGVPLISATSFDLIIEMKCQNPNPYSIGFEWTEPGTVYIGRSMTEVGHTQDVPGKENYFPADGNGSTWVKANTTINAKLLSSLAGDLLFSGGQLPLRLELRQRLEVDVMLLFGGGAQVAQDFVKDCGMMIGNLGPNPKIGPMACANTFDELVIPPVSGGSSDGVMRLEAKMVAPKKIQQGMDLKNWGLGLTMAVFYTLGLVLYVVAGCLFWRHAKDASAKREELEASSNVTMELDSASWIHQLFDQRLDGYTRRLGTCIEQEPPEPGATGARWEASWADEFCGWLKWNSARSLTADRFTTLLREVRVSRRAGLSELLMTGDVVAKKAMPGRAYECFGGEPAPDAEPEERSRDCFGILVLRKAAPAYEILTSYVGIYVRLTPLYSTIECRHGSTQMQNLHVGVPLISATSFVPGIEDLIIEMKCQNPNPYSIGFEWTEPGTVYIGRSMTEVGHTQDVPGKENYFPAEPWRSGRLSSLAGDLLFSGGQLPLRLELRQRPAASGRGLEVDVMLLFGGGAQVAQDFVPLVVGVRKDCGMMIGNLGPNPKIGPMACANTFDELVIPPVSGGSSDGVMRLEAKMVAPKKIQQGMDLKNWGLGLTMAAPWDELGHWDGRKVFYTLGLVLYVVAGCLFWRLDPMNLATLARHAKDASAKREELEARRVDLISPRAIAIESAIFSGLLLSASSNVTMELDSASWIHQLFDQRLDGYTRRLGTCIEQEPPEPGATGARWEASWADEFCGWLKWNSARSLTADRFTTLLREVRVSRRAGLSELLMTGDVVAKKAMPGRAYECFGGEPAPDAEPEDGFAAFFGYAEVEAEVKPQKPQDAFQEWYGYEESVQEAQIMHLPDRDPCSVNDESCQRLAVEATEASLALLKEIIEEKRTEMLLQQGDDKLRLQQEIYLLKLQQSRLAHGIWSLHMEPGTELD</sequence>
<protein>
    <submittedName>
        <fullName evidence="2">Uncharacterized protein</fullName>
    </submittedName>
</protein>
<organism evidence="2 3">
    <name type="scientific">Effrenium voratum</name>
    <dbReference type="NCBI Taxonomy" id="2562239"/>
    <lineage>
        <taxon>Eukaryota</taxon>
        <taxon>Sar</taxon>
        <taxon>Alveolata</taxon>
        <taxon>Dinophyceae</taxon>
        <taxon>Suessiales</taxon>
        <taxon>Symbiodiniaceae</taxon>
        <taxon>Effrenium</taxon>
    </lineage>
</organism>
<dbReference type="EMBL" id="CAUJNA010000722">
    <property type="protein sequence ID" value="CAJ1380554.1"/>
    <property type="molecule type" value="Genomic_DNA"/>
</dbReference>
<evidence type="ECO:0000256" key="1">
    <source>
        <dbReference type="SAM" id="Phobius"/>
    </source>
</evidence>
<name>A0AA36I6G0_9DINO</name>
<gene>
    <name evidence="2" type="ORF">EVOR1521_LOCUS8466</name>
</gene>
<keyword evidence="1" id="KW-0472">Membrane</keyword>
<keyword evidence="3" id="KW-1185">Reference proteome</keyword>
<feature type="transmembrane region" description="Helical" evidence="1">
    <location>
        <begin position="782"/>
        <end position="801"/>
    </location>
</feature>